<organism evidence="3 4">
    <name type="scientific">Roseateles flavus</name>
    <dbReference type="NCBI Taxonomy" id="3149041"/>
    <lineage>
        <taxon>Bacteria</taxon>
        <taxon>Pseudomonadati</taxon>
        <taxon>Pseudomonadota</taxon>
        <taxon>Betaproteobacteria</taxon>
        <taxon>Burkholderiales</taxon>
        <taxon>Sphaerotilaceae</taxon>
        <taxon>Roseateles</taxon>
    </lineage>
</organism>
<evidence type="ECO:0008006" key="5">
    <source>
        <dbReference type="Google" id="ProtNLM"/>
    </source>
</evidence>
<feature type="signal peptide" evidence="2">
    <location>
        <begin position="1"/>
        <end position="40"/>
    </location>
</feature>
<accession>A0ABV0GK79</accession>
<evidence type="ECO:0000256" key="2">
    <source>
        <dbReference type="SAM" id="SignalP"/>
    </source>
</evidence>
<feature type="compositionally biased region" description="Pro residues" evidence="1">
    <location>
        <begin position="51"/>
        <end position="64"/>
    </location>
</feature>
<dbReference type="Proteomes" id="UP001462640">
    <property type="component" value="Unassembled WGS sequence"/>
</dbReference>
<feature type="region of interest" description="Disordered" evidence="1">
    <location>
        <begin position="42"/>
        <end position="75"/>
    </location>
</feature>
<gene>
    <name evidence="3" type="ORF">ABDJ40_22320</name>
</gene>
<protein>
    <recommendedName>
        <fullName evidence="5">Outer membrane protein assembly factor BamE</fullName>
    </recommendedName>
</protein>
<evidence type="ECO:0000313" key="4">
    <source>
        <dbReference type="Proteomes" id="UP001462640"/>
    </source>
</evidence>
<evidence type="ECO:0000313" key="3">
    <source>
        <dbReference type="EMBL" id="MEO3715518.1"/>
    </source>
</evidence>
<comment type="caution">
    <text evidence="3">The sequence shown here is derived from an EMBL/GenBank/DDBJ whole genome shotgun (WGS) entry which is preliminary data.</text>
</comment>
<proteinExistence type="predicted"/>
<dbReference type="RefSeq" id="WP_347613027.1">
    <property type="nucleotide sequence ID" value="NZ_JBDPZC010000015.1"/>
</dbReference>
<sequence length="150" mass="15738">MNTTCHPLRLTLTRRLFRPSAGPTALSLTLAGLAVLGGCAAPTAPSTPSAPAAPPPAATPPSPAPSAADQQRRGEFDKALDSWHGATVQELLRKMGKPEAITRRADGSFDYRYSKSTRAGADGRPAFSCTVRYLVDAPARQVIGHTIEGC</sequence>
<name>A0ABV0GK79_9BURK</name>
<keyword evidence="2" id="KW-0732">Signal</keyword>
<feature type="chain" id="PRO_5045531635" description="Outer membrane protein assembly factor BamE" evidence="2">
    <location>
        <begin position="41"/>
        <end position="150"/>
    </location>
</feature>
<keyword evidence="4" id="KW-1185">Reference proteome</keyword>
<dbReference type="EMBL" id="JBDPZC010000015">
    <property type="protein sequence ID" value="MEO3715518.1"/>
    <property type="molecule type" value="Genomic_DNA"/>
</dbReference>
<evidence type="ECO:0000256" key="1">
    <source>
        <dbReference type="SAM" id="MobiDB-lite"/>
    </source>
</evidence>
<reference evidence="3 4" key="1">
    <citation type="submission" date="2024-05" db="EMBL/GenBank/DDBJ databases">
        <title>Roseateles sp. 2.12 16S ribosomal RNA gene Genome sequencing and assembly.</title>
        <authorList>
            <person name="Woo H."/>
        </authorList>
    </citation>
    <scope>NUCLEOTIDE SEQUENCE [LARGE SCALE GENOMIC DNA]</scope>
    <source>
        <strain evidence="3 4">2.12</strain>
    </source>
</reference>